<evidence type="ECO:0000256" key="1">
    <source>
        <dbReference type="ARBA" id="ARBA00022723"/>
    </source>
</evidence>
<keyword evidence="1" id="KW-0479">Metal-binding</keyword>
<evidence type="ECO:0000313" key="7">
    <source>
        <dbReference type="Proteomes" id="UP001279410"/>
    </source>
</evidence>
<keyword evidence="3" id="KW-0862">Zinc</keyword>
<keyword evidence="7" id="KW-1185">Reference proteome</keyword>
<feature type="non-terminal residue" evidence="6">
    <location>
        <position position="1"/>
    </location>
</feature>
<dbReference type="AlphaFoldDB" id="A0AAD3NAU5"/>
<dbReference type="SUPFAM" id="SSF57903">
    <property type="entry name" value="FYVE/PHD zinc finger"/>
    <property type="match status" value="1"/>
</dbReference>
<evidence type="ECO:0000256" key="3">
    <source>
        <dbReference type="ARBA" id="ARBA00022833"/>
    </source>
</evidence>
<name>A0AAD3NAU5_LATJO</name>
<reference evidence="6" key="1">
    <citation type="submission" date="2022-08" db="EMBL/GenBank/DDBJ databases">
        <title>Genome sequencing of akame (Lates japonicus).</title>
        <authorList>
            <person name="Hashiguchi Y."/>
            <person name="Takahashi H."/>
        </authorList>
    </citation>
    <scope>NUCLEOTIDE SEQUENCE</scope>
    <source>
        <strain evidence="6">Kochi</strain>
    </source>
</reference>
<dbReference type="InterPro" id="IPR011011">
    <property type="entry name" value="Znf_FYVE_PHD"/>
</dbReference>
<dbReference type="InterPro" id="IPR019786">
    <property type="entry name" value="Zinc_finger_PHD-type_CS"/>
</dbReference>
<organism evidence="6 7">
    <name type="scientific">Lates japonicus</name>
    <name type="common">Japanese lates</name>
    <dbReference type="NCBI Taxonomy" id="270547"/>
    <lineage>
        <taxon>Eukaryota</taxon>
        <taxon>Metazoa</taxon>
        <taxon>Chordata</taxon>
        <taxon>Craniata</taxon>
        <taxon>Vertebrata</taxon>
        <taxon>Euteleostomi</taxon>
        <taxon>Actinopterygii</taxon>
        <taxon>Neopterygii</taxon>
        <taxon>Teleostei</taxon>
        <taxon>Neoteleostei</taxon>
        <taxon>Acanthomorphata</taxon>
        <taxon>Carangaria</taxon>
        <taxon>Carangaria incertae sedis</taxon>
        <taxon>Centropomidae</taxon>
        <taxon>Lates</taxon>
    </lineage>
</organism>
<protein>
    <recommendedName>
        <fullName evidence="5">PHD-type domain-containing protein</fullName>
    </recommendedName>
</protein>
<evidence type="ECO:0000256" key="2">
    <source>
        <dbReference type="ARBA" id="ARBA00022771"/>
    </source>
</evidence>
<keyword evidence="2 4" id="KW-0863">Zinc-finger</keyword>
<evidence type="ECO:0000313" key="6">
    <source>
        <dbReference type="EMBL" id="GLD67909.1"/>
    </source>
</evidence>
<dbReference type="PROSITE" id="PS01359">
    <property type="entry name" value="ZF_PHD_1"/>
    <property type="match status" value="1"/>
</dbReference>
<feature type="domain" description="PHD-type" evidence="5">
    <location>
        <begin position="94"/>
        <end position="141"/>
    </location>
</feature>
<dbReference type="EMBL" id="BRZM01000122">
    <property type="protein sequence ID" value="GLD67909.1"/>
    <property type="molecule type" value="Genomic_DNA"/>
</dbReference>
<dbReference type="CDD" id="cd15517">
    <property type="entry name" value="PHD_TCF19_like"/>
    <property type="match status" value="1"/>
</dbReference>
<dbReference type="SMART" id="SM00249">
    <property type="entry name" value="PHD"/>
    <property type="match status" value="1"/>
</dbReference>
<dbReference type="Pfam" id="PF00628">
    <property type="entry name" value="PHD"/>
    <property type="match status" value="1"/>
</dbReference>
<sequence length="175" mass="20297">MVGAICDQNHWTLTAMYPQQRRSLYLDPFGAPSDAIKKCSAVTRAFMRQRGLNCSRWSSDSPTVHVEGPFDEEKMRRLRMQTAKKLVTETDDLSELCQICDQSDSHEQWIECTLCSVWFHWDCVGQPPVEGDYFCPVCPRRNGKGTTHMSYMTTHGKRRLLKMTNLQHLEHSKRK</sequence>
<proteinExistence type="predicted"/>
<dbReference type="Proteomes" id="UP001279410">
    <property type="component" value="Unassembled WGS sequence"/>
</dbReference>
<accession>A0AAD3NAU5</accession>
<comment type="caution">
    <text evidence="6">The sequence shown here is derived from an EMBL/GenBank/DDBJ whole genome shotgun (WGS) entry which is preliminary data.</text>
</comment>
<dbReference type="Gene3D" id="3.30.40.10">
    <property type="entry name" value="Zinc/RING finger domain, C3HC4 (zinc finger)"/>
    <property type="match status" value="1"/>
</dbReference>
<dbReference type="GO" id="GO:0008270">
    <property type="term" value="F:zinc ion binding"/>
    <property type="evidence" value="ECO:0007669"/>
    <property type="project" value="UniProtKB-KW"/>
</dbReference>
<evidence type="ECO:0000259" key="5">
    <source>
        <dbReference type="PROSITE" id="PS50016"/>
    </source>
</evidence>
<dbReference type="InterPro" id="IPR019787">
    <property type="entry name" value="Znf_PHD-finger"/>
</dbReference>
<dbReference type="PROSITE" id="PS50016">
    <property type="entry name" value="ZF_PHD_2"/>
    <property type="match status" value="1"/>
</dbReference>
<dbReference type="InterPro" id="IPR001965">
    <property type="entry name" value="Znf_PHD"/>
</dbReference>
<evidence type="ECO:0000256" key="4">
    <source>
        <dbReference type="PROSITE-ProRule" id="PRU00146"/>
    </source>
</evidence>
<gene>
    <name evidence="6" type="ORF">AKAME5_001923300</name>
</gene>
<dbReference type="InterPro" id="IPR013083">
    <property type="entry name" value="Znf_RING/FYVE/PHD"/>
</dbReference>